<name>A0A8C3BKI6_CAIMO</name>
<proteinExistence type="predicted"/>
<evidence type="ECO:0000259" key="2">
    <source>
        <dbReference type="PROSITE" id="PS50188"/>
    </source>
</evidence>
<protein>
    <recommendedName>
        <fullName evidence="2">B30.2/SPRY domain-containing protein</fullName>
    </recommendedName>
</protein>
<reference evidence="3" key="2">
    <citation type="submission" date="2025-09" db="UniProtKB">
        <authorList>
            <consortium name="Ensembl"/>
        </authorList>
    </citation>
    <scope>IDENTIFICATION</scope>
</reference>
<dbReference type="Proteomes" id="UP000694556">
    <property type="component" value="Unassembled WGS sequence"/>
</dbReference>
<dbReference type="InterPro" id="IPR003877">
    <property type="entry name" value="SPRY_dom"/>
</dbReference>
<organism evidence="3 4">
    <name type="scientific">Cairina moschata</name>
    <name type="common">Muscovy duck</name>
    <dbReference type="NCBI Taxonomy" id="8855"/>
    <lineage>
        <taxon>Eukaryota</taxon>
        <taxon>Metazoa</taxon>
        <taxon>Chordata</taxon>
        <taxon>Craniata</taxon>
        <taxon>Vertebrata</taxon>
        <taxon>Euteleostomi</taxon>
        <taxon>Archelosauria</taxon>
        <taxon>Archosauria</taxon>
        <taxon>Dinosauria</taxon>
        <taxon>Saurischia</taxon>
        <taxon>Theropoda</taxon>
        <taxon>Coelurosauria</taxon>
        <taxon>Aves</taxon>
        <taxon>Neognathae</taxon>
        <taxon>Galloanserae</taxon>
        <taxon>Anseriformes</taxon>
        <taxon>Anatidae</taxon>
        <taxon>Anatinae</taxon>
        <taxon>Cairina</taxon>
    </lineage>
</organism>
<dbReference type="AlphaFoldDB" id="A0A8C3BKI6"/>
<dbReference type="InterPro" id="IPR006574">
    <property type="entry name" value="PRY"/>
</dbReference>
<dbReference type="SMART" id="SM00589">
    <property type="entry name" value="PRY"/>
    <property type="match status" value="1"/>
</dbReference>
<dbReference type="InterPro" id="IPR013320">
    <property type="entry name" value="ConA-like_dom_sf"/>
</dbReference>
<keyword evidence="4" id="KW-1185">Reference proteome</keyword>
<evidence type="ECO:0000313" key="4">
    <source>
        <dbReference type="Proteomes" id="UP000694556"/>
    </source>
</evidence>
<evidence type="ECO:0000256" key="1">
    <source>
        <dbReference type="SAM" id="SignalP"/>
    </source>
</evidence>
<evidence type="ECO:0000313" key="3">
    <source>
        <dbReference type="Ensembl" id="ENSCMMP00000007874.1"/>
    </source>
</evidence>
<dbReference type="SUPFAM" id="SSF49899">
    <property type="entry name" value="Concanavalin A-like lectins/glucanases"/>
    <property type="match status" value="1"/>
</dbReference>
<dbReference type="InterPro" id="IPR001870">
    <property type="entry name" value="B30.2/SPRY"/>
</dbReference>
<sequence>MWDNNLILFLFFPSFGPSGQEERTRWGRWLSSSNPGRARGTWLWTTTQRNSFKVRENGQKGAKAQFLVSSGLHKLGGLLGLGSSSSSFAWRASTSLFLHLQPHLEVLHILLPPSPGFSTSSLTWRSSTSWVLHLQPHREVILSEDLKEATWGRPGHRWPQGPGRFDTDPCMLGSQGFTSGRHYWEVEASGRFWTVGVARESVRREGRILFKPNAEIWGLQKYDELCVALTAPSNTFVPLRSGEIGVYLDYEVGQVSFYALGTRCCVFTFRVASFSGERVFPYFCVLLSTIKLPPRA</sequence>
<dbReference type="Pfam" id="PF00622">
    <property type="entry name" value="SPRY"/>
    <property type="match status" value="1"/>
</dbReference>
<feature type="domain" description="B30.2/SPRY" evidence="2">
    <location>
        <begin position="109"/>
        <end position="296"/>
    </location>
</feature>
<dbReference type="InterPro" id="IPR003879">
    <property type="entry name" value="Butyrophylin_SPRY"/>
</dbReference>
<accession>A0A8C3BKI6</accession>
<dbReference type="Pfam" id="PF13765">
    <property type="entry name" value="PRY"/>
    <property type="match status" value="1"/>
</dbReference>
<dbReference type="PRINTS" id="PR01407">
    <property type="entry name" value="BUTYPHLNCDUF"/>
</dbReference>
<dbReference type="Gene3D" id="2.60.120.920">
    <property type="match status" value="1"/>
</dbReference>
<dbReference type="PROSITE" id="PS50188">
    <property type="entry name" value="B302_SPRY"/>
    <property type="match status" value="1"/>
</dbReference>
<feature type="signal peptide" evidence="1">
    <location>
        <begin position="1"/>
        <end position="21"/>
    </location>
</feature>
<reference evidence="3" key="1">
    <citation type="submission" date="2025-08" db="UniProtKB">
        <authorList>
            <consortium name="Ensembl"/>
        </authorList>
    </citation>
    <scope>IDENTIFICATION</scope>
</reference>
<feature type="chain" id="PRO_5034982776" description="B30.2/SPRY domain-containing protein" evidence="1">
    <location>
        <begin position="22"/>
        <end position="296"/>
    </location>
</feature>
<dbReference type="Ensembl" id="ENSCMMT00000008675.1">
    <property type="protein sequence ID" value="ENSCMMP00000007874.1"/>
    <property type="gene ID" value="ENSCMMG00000004990.1"/>
</dbReference>
<dbReference type="InterPro" id="IPR043136">
    <property type="entry name" value="B30.2/SPRY_sf"/>
</dbReference>
<keyword evidence="1" id="KW-0732">Signal</keyword>
<dbReference type="SMART" id="SM00449">
    <property type="entry name" value="SPRY"/>
    <property type="match status" value="1"/>
</dbReference>
<dbReference type="PANTHER" id="PTHR24103">
    <property type="entry name" value="E3 UBIQUITIN-PROTEIN LIGASE TRIM"/>
    <property type="match status" value="1"/>
</dbReference>
<dbReference type="InterPro" id="IPR050143">
    <property type="entry name" value="TRIM/RBCC"/>
</dbReference>